<evidence type="ECO:0000313" key="2">
    <source>
        <dbReference type="Proteomes" id="UP001151752"/>
    </source>
</evidence>
<proteinExistence type="predicted"/>
<reference evidence="1" key="2">
    <citation type="journal article" date="2023" name="Int. J. Mol. Sci.">
        <title>De Novo Assembly and Annotation of 11 Diverse Shrub Willow (Salix) Genomes Reveals Novel Gene Organization in Sex-Linked Regions.</title>
        <authorList>
            <person name="Hyden B."/>
            <person name="Feng K."/>
            <person name="Yates T.B."/>
            <person name="Jawdy S."/>
            <person name="Cereghino C."/>
            <person name="Smart L.B."/>
            <person name="Muchero W."/>
        </authorList>
    </citation>
    <scope>NUCLEOTIDE SEQUENCE</scope>
    <source>
        <tissue evidence="1">Shoot tip</tissue>
    </source>
</reference>
<accession>A0A9Q0X5U9</accession>
<protein>
    <submittedName>
        <fullName evidence="1">Uncharacterized protein</fullName>
    </submittedName>
</protein>
<comment type="caution">
    <text evidence="1">The sequence shown here is derived from an EMBL/GenBank/DDBJ whole genome shotgun (WGS) entry which is preliminary data.</text>
</comment>
<name>A0A9Q0X5U9_9ROSI</name>
<dbReference type="AlphaFoldDB" id="A0A9Q0X5U9"/>
<dbReference type="Proteomes" id="UP001151752">
    <property type="component" value="Chromosome 16"/>
</dbReference>
<sequence length="86" mass="9728">MAYEDCLVHIQFVEKVHQITCVPIETRVFLWIIKVGADICGENQVENHHLKATSKIRYEVVPNTLVCTITMSQDQGFSTIAVDLPV</sequence>
<keyword evidence="2" id="KW-1185">Reference proteome</keyword>
<gene>
    <name evidence="1" type="ORF">OIU74_002407</name>
</gene>
<organism evidence="1 2">
    <name type="scientific">Salix koriyanagi</name>
    <dbReference type="NCBI Taxonomy" id="2511006"/>
    <lineage>
        <taxon>Eukaryota</taxon>
        <taxon>Viridiplantae</taxon>
        <taxon>Streptophyta</taxon>
        <taxon>Embryophyta</taxon>
        <taxon>Tracheophyta</taxon>
        <taxon>Spermatophyta</taxon>
        <taxon>Magnoliopsida</taxon>
        <taxon>eudicotyledons</taxon>
        <taxon>Gunneridae</taxon>
        <taxon>Pentapetalae</taxon>
        <taxon>rosids</taxon>
        <taxon>fabids</taxon>
        <taxon>Malpighiales</taxon>
        <taxon>Salicaceae</taxon>
        <taxon>Saliceae</taxon>
        <taxon>Salix</taxon>
    </lineage>
</organism>
<evidence type="ECO:0000313" key="1">
    <source>
        <dbReference type="EMBL" id="KAJ6778611.1"/>
    </source>
</evidence>
<dbReference type="EMBL" id="JAPFFM010000001">
    <property type="protein sequence ID" value="KAJ6778611.1"/>
    <property type="molecule type" value="Genomic_DNA"/>
</dbReference>
<reference evidence="1" key="1">
    <citation type="submission" date="2022-11" db="EMBL/GenBank/DDBJ databases">
        <authorList>
            <person name="Hyden B.L."/>
            <person name="Feng K."/>
            <person name="Yates T."/>
            <person name="Jawdy S."/>
            <person name="Smart L.B."/>
            <person name="Muchero W."/>
        </authorList>
    </citation>
    <scope>NUCLEOTIDE SEQUENCE</scope>
    <source>
        <tissue evidence="1">Shoot tip</tissue>
    </source>
</reference>